<evidence type="ECO:0000313" key="1">
    <source>
        <dbReference type="EMBL" id="AKY02692.1"/>
    </source>
</evidence>
<evidence type="ECO:0000313" key="2">
    <source>
        <dbReference type="Proteomes" id="UP000231520"/>
    </source>
</evidence>
<proteinExistence type="predicted"/>
<name>A0A0K1Y6J0_9CAUD</name>
<dbReference type="Proteomes" id="UP000231520">
    <property type="component" value="Genome"/>
</dbReference>
<gene>
    <name evidence="1" type="ORF">RCSAXON_25</name>
</gene>
<protein>
    <submittedName>
        <fullName evidence="1">Uncharacterized protein</fullName>
    </submittedName>
</protein>
<reference evidence="1 2" key="1">
    <citation type="journal article" date="2016" name="Genome Announc.">
        <title>Complete Genome Sequences of Five Bacteriophages That Infect Rhodobacter capsulatus.</title>
        <authorList>
            <person name="Bollivar D.W."/>
            <person name="Bernardoni B."/>
            <person name="Bockman M.R."/>
            <person name="Miller B.M."/>
            <person name="Russell D.A."/>
            <person name="Delesalle V.A."/>
            <person name="Krukonis G.P."/>
            <person name="Hatfull G.F."/>
            <person name="Cross M.R."/>
            <person name="Szewczyk M.M."/>
            <person name="Eppurath A."/>
        </authorList>
    </citation>
    <scope>NUCLEOTIDE SEQUENCE [LARGE SCALE GENOMIC DNA]</scope>
</reference>
<dbReference type="EMBL" id="KT253150">
    <property type="protein sequence ID" value="AKY02692.1"/>
    <property type="molecule type" value="Genomic_DNA"/>
</dbReference>
<sequence>MNIHETRYLNHEGAPVTCVMVESVADDVAVYMCKGRVSDNHAAKNGTKLTEKTALNMGFRVPAGKHYRR</sequence>
<organism evidence="1 2">
    <name type="scientific">Rhodobacter phage RcSaxon</name>
    <dbReference type="NCBI Taxonomy" id="1698423"/>
    <lineage>
        <taxon>Viruses</taxon>
        <taxon>Duplodnaviria</taxon>
        <taxon>Heunggongvirae</taxon>
        <taxon>Uroviricota</taxon>
        <taxon>Caudoviricetes</taxon>
        <taxon>Cronusvirus</taxon>
        <taxon>Cronusvirus cronus</taxon>
    </lineage>
</organism>
<accession>A0A0K1Y6J0</accession>